<gene>
    <name evidence="2" type="ORF">VU01_13271</name>
</gene>
<dbReference type="InterPro" id="IPR045584">
    <property type="entry name" value="Pilin-like"/>
</dbReference>
<dbReference type="InterPro" id="IPR001082">
    <property type="entry name" value="Pilin"/>
</dbReference>
<evidence type="ECO:0000313" key="2">
    <source>
        <dbReference type="EMBL" id="RWX50387.1"/>
    </source>
</evidence>
<dbReference type="AlphaFoldDB" id="A0A444JBK0"/>
<evidence type="ECO:0000256" key="1">
    <source>
        <dbReference type="ARBA" id="ARBA00005233"/>
    </source>
</evidence>
<proteinExistence type="inferred from homology"/>
<sequence>MFKTMRYIQELMYVIAIIALLSALAIRSYRLSLMKAEVTSVVSGVFESAKRDSLVYLALHGEFPENTAQALSSGLTESYESLANDYKTVIEQGAINITFREDHRQLPGKTLTMRPVVQDDDPVGAVHWVCGNKKGESGWKFFGVDRTDIDDRYLPAVLK</sequence>
<dbReference type="Gene3D" id="3.30.700.10">
    <property type="entry name" value="Glycoprotein, Type 4 Pilin"/>
    <property type="match status" value="1"/>
</dbReference>
<accession>A0A444JBK0</accession>
<dbReference type="Pfam" id="PF00114">
    <property type="entry name" value="Pilin"/>
    <property type="match status" value="1"/>
</dbReference>
<comment type="similarity">
    <text evidence="1">Belongs to the N-Me-Phe pilin family.</text>
</comment>
<name>A0A444JBK0_9BACT</name>
<dbReference type="EMBL" id="MTKS01000327">
    <property type="protein sequence ID" value="RWX50387.1"/>
    <property type="molecule type" value="Genomic_DNA"/>
</dbReference>
<keyword evidence="3" id="KW-1185">Reference proteome</keyword>
<dbReference type="GO" id="GO:0007155">
    <property type="term" value="P:cell adhesion"/>
    <property type="evidence" value="ECO:0007669"/>
    <property type="project" value="InterPro"/>
</dbReference>
<protein>
    <submittedName>
        <fullName evidence="2">Pilin</fullName>
    </submittedName>
</protein>
<dbReference type="GO" id="GO:0009289">
    <property type="term" value="C:pilus"/>
    <property type="evidence" value="ECO:0007669"/>
    <property type="project" value="InterPro"/>
</dbReference>
<dbReference type="SUPFAM" id="SSF54523">
    <property type="entry name" value="Pili subunits"/>
    <property type="match status" value="1"/>
</dbReference>
<comment type="caution">
    <text evidence="2">The sequence shown here is derived from an EMBL/GenBank/DDBJ whole genome shotgun (WGS) entry which is preliminary data.</text>
</comment>
<evidence type="ECO:0000313" key="3">
    <source>
        <dbReference type="Proteomes" id="UP000288892"/>
    </source>
</evidence>
<reference evidence="2 3" key="1">
    <citation type="submission" date="2017-01" db="EMBL/GenBank/DDBJ databases">
        <title>The cable genome- insights into the physiology and evolution of filamentous bacteria capable of sulfide oxidation via long distance electron transfer.</title>
        <authorList>
            <person name="Schreiber L."/>
            <person name="Bjerg J.T."/>
            <person name="Boggild A."/>
            <person name="Van De Vossenberg J."/>
            <person name="Meysman F."/>
            <person name="Nielsen L.P."/>
            <person name="Schramm A."/>
            <person name="Kjeldsen K.U."/>
        </authorList>
    </citation>
    <scope>NUCLEOTIDE SEQUENCE [LARGE SCALE GENOMIC DNA]</scope>
    <source>
        <strain evidence="2">A5</strain>
    </source>
</reference>
<dbReference type="Proteomes" id="UP000288892">
    <property type="component" value="Unassembled WGS sequence"/>
</dbReference>
<organism evidence="2 3">
    <name type="scientific">Candidatus Electrothrix marina</name>
    <dbReference type="NCBI Taxonomy" id="1859130"/>
    <lineage>
        <taxon>Bacteria</taxon>
        <taxon>Pseudomonadati</taxon>
        <taxon>Thermodesulfobacteriota</taxon>
        <taxon>Desulfobulbia</taxon>
        <taxon>Desulfobulbales</taxon>
        <taxon>Desulfobulbaceae</taxon>
        <taxon>Candidatus Electrothrix</taxon>
    </lineage>
</organism>